<evidence type="ECO:0000313" key="7">
    <source>
        <dbReference type="Proteomes" id="UP000483379"/>
    </source>
</evidence>
<dbReference type="Proteomes" id="UP000483379">
    <property type="component" value="Unassembled WGS sequence"/>
</dbReference>
<proteinExistence type="predicted"/>
<evidence type="ECO:0000313" key="6">
    <source>
        <dbReference type="EMBL" id="NEV62365.1"/>
    </source>
</evidence>
<dbReference type="PANTHER" id="PTHR36926:SF1">
    <property type="entry name" value="COLICIN V PRODUCTION PROTEIN"/>
    <property type="match status" value="1"/>
</dbReference>
<feature type="transmembrane region" description="Helical" evidence="5">
    <location>
        <begin position="65"/>
        <end position="88"/>
    </location>
</feature>
<keyword evidence="2 5" id="KW-0812">Transmembrane</keyword>
<protein>
    <submittedName>
        <fullName evidence="6">CvpA family protein</fullName>
    </submittedName>
</protein>
<sequence>MNWVDYSIIAIIVLSALVGLARGLVREVVSLGVWILALVVAWVFHRDAADLLTAQLSQPEVRVAVAFVGLVLLTLVAGAILGALLTALVDKAGLTGTDRLLGLFFGGARGAVMVAMAVFLVALTPLPSEPWWGESGLIDDFQGMAGWMLSMVPQELQVRLKEI</sequence>
<dbReference type="PANTHER" id="PTHR36926">
    <property type="entry name" value="COLICIN V PRODUCTION PROTEIN"/>
    <property type="match status" value="1"/>
</dbReference>
<evidence type="ECO:0000256" key="4">
    <source>
        <dbReference type="ARBA" id="ARBA00023136"/>
    </source>
</evidence>
<keyword evidence="3 5" id="KW-1133">Transmembrane helix</keyword>
<keyword evidence="4 5" id="KW-0472">Membrane</keyword>
<name>A0A6M0K207_9GAMM</name>
<reference evidence="6 7" key="1">
    <citation type="submission" date="2020-02" db="EMBL/GenBank/DDBJ databases">
        <title>Genome sequences of Thiorhodococcus mannitoliphagus and Thiorhodococcus minor, purple sulfur photosynthetic bacteria in the gammaproteobacterial family, Chromatiaceae.</title>
        <authorList>
            <person name="Aviles F.A."/>
            <person name="Meyer T.E."/>
            <person name="Kyndt J.A."/>
        </authorList>
    </citation>
    <scope>NUCLEOTIDE SEQUENCE [LARGE SCALE GENOMIC DNA]</scope>
    <source>
        <strain evidence="6 7">DSM 11518</strain>
    </source>
</reference>
<organism evidence="6 7">
    <name type="scientific">Thiorhodococcus minor</name>
    <dbReference type="NCBI Taxonomy" id="57489"/>
    <lineage>
        <taxon>Bacteria</taxon>
        <taxon>Pseudomonadati</taxon>
        <taxon>Pseudomonadota</taxon>
        <taxon>Gammaproteobacteria</taxon>
        <taxon>Chromatiales</taxon>
        <taxon>Chromatiaceae</taxon>
        <taxon>Thiorhodococcus</taxon>
    </lineage>
</organism>
<dbReference type="GO" id="GO:0016020">
    <property type="term" value="C:membrane"/>
    <property type="evidence" value="ECO:0007669"/>
    <property type="project" value="UniProtKB-SubCell"/>
</dbReference>
<dbReference type="GO" id="GO:0009403">
    <property type="term" value="P:toxin biosynthetic process"/>
    <property type="evidence" value="ECO:0007669"/>
    <property type="project" value="InterPro"/>
</dbReference>
<feature type="transmembrane region" description="Helical" evidence="5">
    <location>
        <begin position="100"/>
        <end position="123"/>
    </location>
</feature>
<accession>A0A6M0K207</accession>
<dbReference type="InterPro" id="IPR052719">
    <property type="entry name" value="CvpA-like"/>
</dbReference>
<evidence type="ECO:0000256" key="3">
    <source>
        <dbReference type="ARBA" id="ARBA00022989"/>
    </source>
</evidence>
<feature type="transmembrane region" description="Helical" evidence="5">
    <location>
        <begin position="28"/>
        <end position="45"/>
    </location>
</feature>
<dbReference type="RefSeq" id="WP_164452836.1">
    <property type="nucleotide sequence ID" value="NZ_JAAIJQ010000027.1"/>
</dbReference>
<evidence type="ECO:0000256" key="1">
    <source>
        <dbReference type="ARBA" id="ARBA00004141"/>
    </source>
</evidence>
<comment type="caution">
    <text evidence="6">The sequence shown here is derived from an EMBL/GenBank/DDBJ whole genome shotgun (WGS) entry which is preliminary data.</text>
</comment>
<gene>
    <name evidence="6" type="ORF">G3446_10765</name>
</gene>
<dbReference type="EMBL" id="JAAIJQ010000027">
    <property type="protein sequence ID" value="NEV62365.1"/>
    <property type="molecule type" value="Genomic_DNA"/>
</dbReference>
<dbReference type="AlphaFoldDB" id="A0A6M0K207"/>
<comment type="subcellular location">
    <subcellularLocation>
        <location evidence="1">Membrane</location>
        <topology evidence="1">Multi-pass membrane protein</topology>
    </subcellularLocation>
</comment>
<evidence type="ECO:0000256" key="2">
    <source>
        <dbReference type="ARBA" id="ARBA00022692"/>
    </source>
</evidence>
<feature type="transmembrane region" description="Helical" evidence="5">
    <location>
        <begin position="6"/>
        <end position="21"/>
    </location>
</feature>
<dbReference type="Pfam" id="PF02674">
    <property type="entry name" value="Colicin_V"/>
    <property type="match status" value="1"/>
</dbReference>
<dbReference type="InterPro" id="IPR003825">
    <property type="entry name" value="Colicin-V_CvpA"/>
</dbReference>
<evidence type="ECO:0000256" key="5">
    <source>
        <dbReference type="SAM" id="Phobius"/>
    </source>
</evidence>
<keyword evidence="7" id="KW-1185">Reference proteome</keyword>